<gene>
    <name evidence="2" type="ORF">ACFS25_15135</name>
</gene>
<accession>A0ABW6AMU7</accession>
<reference evidence="3" key="1">
    <citation type="journal article" date="2019" name="Int. J. Syst. Evol. Microbiol.">
        <title>The Global Catalogue of Microorganisms (GCM) 10K type strain sequencing project: providing services to taxonomists for standard genome sequencing and annotation.</title>
        <authorList>
            <consortium name="The Broad Institute Genomics Platform"/>
            <consortium name="The Broad Institute Genome Sequencing Center for Infectious Disease"/>
            <person name="Wu L."/>
            <person name="Ma J."/>
        </authorList>
    </citation>
    <scope>NUCLEOTIDE SEQUENCE [LARGE SCALE GENOMIC DNA]</scope>
    <source>
        <strain evidence="3">KCTC 52490</strain>
    </source>
</reference>
<comment type="caution">
    <text evidence="2">The sequence shown here is derived from an EMBL/GenBank/DDBJ whole genome shotgun (WGS) entry which is preliminary data.</text>
</comment>
<dbReference type="Proteomes" id="UP001597512">
    <property type="component" value="Unassembled WGS sequence"/>
</dbReference>
<evidence type="ECO:0000256" key="1">
    <source>
        <dbReference type="SAM" id="Phobius"/>
    </source>
</evidence>
<feature type="transmembrane region" description="Helical" evidence="1">
    <location>
        <begin position="37"/>
        <end position="60"/>
    </location>
</feature>
<name>A0ABW6AMU7_9BACT</name>
<organism evidence="2 3">
    <name type="scientific">Spirosoma flavum</name>
    <dbReference type="NCBI Taxonomy" id="2048557"/>
    <lineage>
        <taxon>Bacteria</taxon>
        <taxon>Pseudomonadati</taxon>
        <taxon>Bacteroidota</taxon>
        <taxon>Cytophagia</taxon>
        <taxon>Cytophagales</taxon>
        <taxon>Cytophagaceae</taxon>
        <taxon>Spirosoma</taxon>
    </lineage>
</organism>
<keyword evidence="1" id="KW-1133">Transmembrane helix</keyword>
<sequence>MKDVFKGFIAFLRGTSFSCQKTNLTPWSKSIFTIRALLVLLAIKLGIGLLSLILVKAHIIDYIVNNDSLRNWLAQTSTLDFLIEVILIGPLLEEFAFRGILQKDLQVVWIGFSSLLYIMISNGLRIDYY</sequence>
<evidence type="ECO:0000313" key="2">
    <source>
        <dbReference type="EMBL" id="MFD2935125.1"/>
    </source>
</evidence>
<keyword evidence="3" id="KW-1185">Reference proteome</keyword>
<proteinExistence type="predicted"/>
<keyword evidence="1" id="KW-0472">Membrane</keyword>
<protein>
    <recommendedName>
        <fullName evidence="4">CPBP family intramembrane metalloprotease</fullName>
    </recommendedName>
</protein>
<dbReference type="RefSeq" id="WP_381502448.1">
    <property type="nucleotide sequence ID" value="NZ_JBHUOM010000012.1"/>
</dbReference>
<feature type="transmembrane region" description="Helical" evidence="1">
    <location>
        <begin position="72"/>
        <end position="92"/>
    </location>
</feature>
<dbReference type="EMBL" id="JBHUOM010000012">
    <property type="protein sequence ID" value="MFD2935125.1"/>
    <property type="molecule type" value="Genomic_DNA"/>
</dbReference>
<evidence type="ECO:0000313" key="3">
    <source>
        <dbReference type="Proteomes" id="UP001597512"/>
    </source>
</evidence>
<feature type="transmembrane region" description="Helical" evidence="1">
    <location>
        <begin position="104"/>
        <end position="124"/>
    </location>
</feature>
<keyword evidence="1" id="KW-0812">Transmembrane</keyword>
<evidence type="ECO:0008006" key="4">
    <source>
        <dbReference type="Google" id="ProtNLM"/>
    </source>
</evidence>